<dbReference type="Pfam" id="PF13362">
    <property type="entry name" value="Toprim_3"/>
    <property type="match status" value="1"/>
</dbReference>
<organism evidence="2 3">
    <name type="scientific">Oxalobacter aliiformigenes</name>
    <dbReference type="NCBI Taxonomy" id="2946593"/>
    <lineage>
        <taxon>Bacteria</taxon>
        <taxon>Pseudomonadati</taxon>
        <taxon>Pseudomonadota</taxon>
        <taxon>Betaproteobacteria</taxon>
        <taxon>Burkholderiales</taxon>
        <taxon>Oxalobacteraceae</taxon>
        <taxon>Oxalobacter</taxon>
    </lineage>
</organism>
<dbReference type="InterPro" id="IPR006171">
    <property type="entry name" value="TOPRIM_dom"/>
</dbReference>
<reference evidence="2" key="1">
    <citation type="journal article" date="2022" name="Front. Microbiol.">
        <title>New perspectives on an old grouping: The genomic and phenotypic variability of Oxalobacter formigenes and the implications for calcium oxalate stone prevention.</title>
        <authorList>
            <person name="Chmiel J.A."/>
            <person name="Carr C."/>
            <person name="Stuivenberg G.A."/>
            <person name="Venema R."/>
            <person name="Chanyi R.M."/>
            <person name="Al K.F."/>
            <person name="Giguere D."/>
            <person name="Say H."/>
            <person name="Akouris P.P."/>
            <person name="Dominguez Romero S.A."/>
            <person name="Kwong A."/>
            <person name="Tai V."/>
            <person name="Koval S.F."/>
            <person name="Razvi H."/>
            <person name="Bjazevic J."/>
            <person name="Burton J.P."/>
        </authorList>
    </citation>
    <scope>NUCLEOTIDE SEQUENCE</scope>
    <source>
        <strain evidence="2">HOxNP-1</strain>
    </source>
</reference>
<evidence type="ECO:0000313" key="2">
    <source>
        <dbReference type="EMBL" id="WAV97270.1"/>
    </source>
</evidence>
<dbReference type="RefSeq" id="WP_269264739.1">
    <property type="nucleotide sequence ID" value="NZ_CP098248.1"/>
</dbReference>
<sequence>MKTTNYAGLAGDGVPISQLETRSAFLEYIHQTLGYAPEAIRDEGVIQRFSTNGKRGDTSGWCIWYGMAGAFGNWRTGESCRWHCRAYGELNREERRRIDRQIRQAEARRKHELEAGYQQVAEQARADIQGFCPATADHPYLIEKRIEPHGALIDGRNVLIITMYYKGKIVSYQRIYPVRLPDGTNKRFLKGGRKKGCYHPIGNKGTGDLGICEGFATGASIHEATGDDVVVAFDAGNLLPVAKAMRDKYPNRKIILWADDDYRRVDRNGQPENIGVIKAIEAAESISNGYWTMPDFGENRPEGATDFNDLFQMMKGSKR</sequence>
<gene>
    <name evidence="2" type="ORF">NB645_00465</name>
</gene>
<evidence type="ECO:0000313" key="3">
    <source>
        <dbReference type="Proteomes" id="UP001164794"/>
    </source>
</evidence>
<dbReference type="CDD" id="cd01029">
    <property type="entry name" value="TOPRIM_primases"/>
    <property type="match status" value="1"/>
</dbReference>
<feature type="domain" description="Toprim" evidence="1">
    <location>
        <begin position="209"/>
        <end position="313"/>
    </location>
</feature>
<accession>A0ABY7JI21</accession>
<dbReference type="InterPro" id="IPR034154">
    <property type="entry name" value="TOPRIM_DnaG/twinkle"/>
</dbReference>
<dbReference type="EMBL" id="CP098248">
    <property type="protein sequence ID" value="WAV97270.1"/>
    <property type="molecule type" value="Genomic_DNA"/>
</dbReference>
<proteinExistence type="predicted"/>
<keyword evidence="3" id="KW-1185">Reference proteome</keyword>
<name>A0ABY7JI21_9BURK</name>
<protein>
    <submittedName>
        <fullName evidence="2">Toprim domain-containing protein</fullName>
    </submittedName>
</protein>
<dbReference type="Proteomes" id="UP001164794">
    <property type="component" value="Chromosome"/>
</dbReference>
<evidence type="ECO:0000259" key="1">
    <source>
        <dbReference type="Pfam" id="PF13362"/>
    </source>
</evidence>